<reference evidence="2 3" key="1">
    <citation type="submission" date="2015-07" db="EMBL/GenBank/DDBJ databases">
        <title>Isolation and Genomic Characterization of a Novel Halophilic Metal-Reducing Deltaproteobacterium from the Deep Subsurface.</title>
        <authorList>
            <person name="Badalamenti J.P."/>
            <person name="Summers Z.M."/>
            <person name="Gralnick J.A."/>
            <person name="Bond D.R."/>
        </authorList>
    </citation>
    <scope>NUCLEOTIDE SEQUENCE [LARGE SCALE GENOMIC DNA]</scope>
    <source>
        <strain evidence="2 3">WTL</strain>
    </source>
</reference>
<dbReference type="PANTHER" id="PTHR33531">
    <property type="entry name" value="RUBRERYTHRIN SUBFAMILY"/>
    <property type="match status" value="1"/>
</dbReference>
<evidence type="ECO:0000313" key="3">
    <source>
        <dbReference type="Proteomes" id="UP000057158"/>
    </source>
</evidence>
<keyword evidence="3" id="KW-1185">Reference proteome</keyword>
<protein>
    <submittedName>
        <fullName evidence="2">Rubrerythrin</fullName>
    </submittedName>
</protein>
<dbReference type="InterPro" id="IPR003251">
    <property type="entry name" value="Rr_diiron-bd_dom"/>
</dbReference>
<dbReference type="OrthoDB" id="5405405at2"/>
<dbReference type="AlphaFoldDB" id="A0A0M4D2H7"/>
<dbReference type="PANTHER" id="PTHR33531:SF7">
    <property type="entry name" value="HYPOTHETICAL MEMBRANE PROTEIN, CONSERVED"/>
    <property type="match status" value="1"/>
</dbReference>
<dbReference type="GO" id="GO:0046872">
    <property type="term" value="F:metal ion binding"/>
    <property type="evidence" value="ECO:0007669"/>
    <property type="project" value="InterPro"/>
</dbReference>
<dbReference type="RefSeq" id="WP_053550609.1">
    <property type="nucleotide sequence ID" value="NZ_CP010802.1"/>
</dbReference>
<feature type="domain" description="Rubrerythrin diiron-binding" evidence="1">
    <location>
        <begin position="11"/>
        <end position="154"/>
    </location>
</feature>
<evidence type="ECO:0000259" key="1">
    <source>
        <dbReference type="Pfam" id="PF02915"/>
    </source>
</evidence>
<dbReference type="STRING" id="1603606.DSOUD_1736"/>
<evidence type="ECO:0000313" key="2">
    <source>
        <dbReference type="EMBL" id="ALC16514.1"/>
    </source>
</evidence>
<dbReference type="SUPFAM" id="SSF47240">
    <property type="entry name" value="Ferritin-like"/>
    <property type="match status" value="1"/>
</dbReference>
<dbReference type="Gene3D" id="1.20.1260.10">
    <property type="match status" value="1"/>
</dbReference>
<dbReference type="CDD" id="cd01045">
    <property type="entry name" value="Ferritin_like_AB"/>
    <property type="match status" value="1"/>
</dbReference>
<dbReference type="EMBL" id="CP010802">
    <property type="protein sequence ID" value="ALC16514.1"/>
    <property type="molecule type" value="Genomic_DNA"/>
</dbReference>
<sequence length="163" mass="18708">MTGMEDYSGFEVIRAAMEVEKNGHRFYSTMAQKAKSEIAREIFAWLAQDEVAHLKTLEDLVPQYQEGAFWDDEEIFLPYLRRFSDSEIFPSAERLEKVLQSGDSDFKALDLAIEAEEKFAAYFHKAAIHARTREGKDAFAWLAGEEDRHAAVLKERRAKLQAA</sequence>
<proteinExistence type="predicted"/>
<gene>
    <name evidence="2" type="ORF">DSOUD_1736</name>
</gene>
<name>A0A0M4D2H7_9BACT</name>
<dbReference type="Pfam" id="PF02915">
    <property type="entry name" value="Rubrerythrin"/>
    <property type="match status" value="1"/>
</dbReference>
<accession>A0A0M4D2H7</accession>
<dbReference type="InterPro" id="IPR012347">
    <property type="entry name" value="Ferritin-like"/>
</dbReference>
<dbReference type="Proteomes" id="UP000057158">
    <property type="component" value="Chromosome"/>
</dbReference>
<dbReference type="GO" id="GO:0016491">
    <property type="term" value="F:oxidoreductase activity"/>
    <property type="evidence" value="ECO:0007669"/>
    <property type="project" value="InterPro"/>
</dbReference>
<organism evidence="2 3">
    <name type="scientific">Desulfuromonas soudanensis</name>
    <dbReference type="NCBI Taxonomy" id="1603606"/>
    <lineage>
        <taxon>Bacteria</taxon>
        <taxon>Pseudomonadati</taxon>
        <taxon>Thermodesulfobacteriota</taxon>
        <taxon>Desulfuromonadia</taxon>
        <taxon>Desulfuromonadales</taxon>
        <taxon>Desulfuromonadaceae</taxon>
        <taxon>Desulfuromonas</taxon>
    </lineage>
</organism>
<dbReference type="KEGG" id="des:DSOUD_1736"/>
<dbReference type="InterPro" id="IPR009078">
    <property type="entry name" value="Ferritin-like_SF"/>
</dbReference>
<dbReference type="PATRIC" id="fig|1603606.3.peg.1891"/>